<feature type="transmembrane region" description="Helical" evidence="1">
    <location>
        <begin position="20"/>
        <end position="39"/>
    </location>
</feature>
<keyword evidence="1" id="KW-0472">Membrane</keyword>
<proteinExistence type="predicted"/>
<organism evidence="2">
    <name type="scientific">Sipha flava</name>
    <name type="common">yellow sugarcane aphid</name>
    <dbReference type="NCBI Taxonomy" id="143950"/>
    <lineage>
        <taxon>Eukaryota</taxon>
        <taxon>Metazoa</taxon>
        <taxon>Ecdysozoa</taxon>
        <taxon>Arthropoda</taxon>
        <taxon>Hexapoda</taxon>
        <taxon>Insecta</taxon>
        <taxon>Pterygota</taxon>
        <taxon>Neoptera</taxon>
        <taxon>Paraneoptera</taxon>
        <taxon>Hemiptera</taxon>
        <taxon>Sternorrhyncha</taxon>
        <taxon>Aphidomorpha</taxon>
        <taxon>Aphidoidea</taxon>
        <taxon>Aphididae</taxon>
        <taxon>Sipha</taxon>
    </lineage>
</organism>
<gene>
    <name evidence="2" type="ORF">g.80108</name>
</gene>
<feature type="transmembrane region" description="Helical" evidence="1">
    <location>
        <begin position="78"/>
        <end position="100"/>
    </location>
</feature>
<feature type="transmembrane region" description="Helical" evidence="1">
    <location>
        <begin position="46"/>
        <end position="72"/>
    </location>
</feature>
<sequence>MYMDLALLGKQVGVTLSALVHIYNLCLDLHIPIFSYFLLSVLHQHTVCLVSSILAILGCYQEVVFLMVPSIFFRWCKLSVFSTHISCLVRVFLLALQLLLGKIFLISDGK</sequence>
<accession>A0A2S2R250</accession>
<dbReference type="AlphaFoldDB" id="A0A2S2R250"/>
<evidence type="ECO:0000256" key="1">
    <source>
        <dbReference type="SAM" id="Phobius"/>
    </source>
</evidence>
<reference evidence="2" key="1">
    <citation type="submission" date="2018-04" db="EMBL/GenBank/DDBJ databases">
        <title>Transcriptome assembly of Sipha flava.</title>
        <authorList>
            <person name="Scully E.D."/>
            <person name="Geib S.M."/>
            <person name="Palmer N.A."/>
            <person name="Koch K."/>
            <person name="Bradshaw J."/>
            <person name="Heng-Moss T."/>
            <person name="Sarath G."/>
        </authorList>
    </citation>
    <scope>NUCLEOTIDE SEQUENCE</scope>
</reference>
<dbReference type="EMBL" id="GGMS01014209">
    <property type="protein sequence ID" value="MBY83412.1"/>
    <property type="molecule type" value="Transcribed_RNA"/>
</dbReference>
<keyword evidence="1" id="KW-0812">Transmembrane</keyword>
<keyword evidence="1" id="KW-1133">Transmembrane helix</keyword>
<name>A0A2S2R250_9HEMI</name>
<protein>
    <submittedName>
        <fullName evidence="2">Uncharacterized protein</fullName>
    </submittedName>
</protein>
<evidence type="ECO:0000313" key="2">
    <source>
        <dbReference type="EMBL" id="MBY83412.1"/>
    </source>
</evidence>